<evidence type="ECO:0000256" key="6">
    <source>
        <dbReference type="SAM" id="SignalP"/>
    </source>
</evidence>
<dbReference type="GO" id="GO:0008061">
    <property type="term" value="F:chitin binding"/>
    <property type="evidence" value="ECO:0007669"/>
    <property type="project" value="UniProtKB-KW"/>
</dbReference>
<feature type="domain" description="Chitin-binding type-2" evidence="7">
    <location>
        <begin position="95"/>
        <end position="152"/>
    </location>
</feature>
<reference evidence="8" key="2">
    <citation type="journal article" date="2023" name="Commun. Biol.">
        <title>Intrasexual cuticular hydrocarbon dimorphism in a wasp sheds light on hydrocarbon biosynthesis genes in Hymenoptera.</title>
        <authorList>
            <person name="Moris V.C."/>
            <person name="Podsiadlowski L."/>
            <person name="Martin S."/>
            <person name="Oeyen J.P."/>
            <person name="Donath A."/>
            <person name="Petersen M."/>
            <person name="Wilbrandt J."/>
            <person name="Misof B."/>
            <person name="Liedtke D."/>
            <person name="Thamm M."/>
            <person name="Scheiner R."/>
            <person name="Schmitt T."/>
            <person name="Niehuis O."/>
        </authorList>
    </citation>
    <scope>NUCLEOTIDE SEQUENCE</scope>
    <source>
        <strain evidence="8">GBR_01_08_01A</strain>
    </source>
</reference>
<sequence>MTGIYLFVIMIAATAIFAYPGDNPILPVPTKCPSVDPLNYTVHLAHKTDCTKFYKCFNGKKYKMSCPDNWRGGKLHFNKVLQVCDYPERAGCNDNSTCPAGSDGKAFPHECSCSKYYVCHNGDLVLKKCPKGKHWSTKKQQCLRAAIAGCIQPNKTI</sequence>
<protein>
    <recommendedName>
        <fullName evidence="7">Chitin-binding type-2 domain-containing protein</fullName>
    </recommendedName>
</protein>
<accession>A0AAD9VIR1</accession>
<evidence type="ECO:0000259" key="7">
    <source>
        <dbReference type="PROSITE" id="PS50940"/>
    </source>
</evidence>
<evidence type="ECO:0000256" key="5">
    <source>
        <dbReference type="ARBA" id="ARBA00023180"/>
    </source>
</evidence>
<dbReference type="InterPro" id="IPR002557">
    <property type="entry name" value="Chitin-bd_dom"/>
</dbReference>
<dbReference type="Proteomes" id="UP001258017">
    <property type="component" value="Unassembled WGS sequence"/>
</dbReference>
<evidence type="ECO:0000313" key="9">
    <source>
        <dbReference type="Proteomes" id="UP001258017"/>
    </source>
</evidence>
<dbReference type="GO" id="GO:0005576">
    <property type="term" value="C:extracellular region"/>
    <property type="evidence" value="ECO:0007669"/>
    <property type="project" value="InterPro"/>
</dbReference>
<proteinExistence type="predicted"/>
<evidence type="ECO:0000256" key="3">
    <source>
        <dbReference type="ARBA" id="ARBA00022737"/>
    </source>
</evidence>
<reference evidence="8" key="1">
    <citation type="submission" date="2021-08" db="EMBL/GenBank/DDBJ databases">
        <authorList>
            <person name="Misof B."/>
            <person name="Oliver O."/>
            <person name="Podsiadlowski L."/>
            <person name="Donath A."/>
            <person name="Peters R."/>
            <person name="Mayer C."/>
            <person name="Rust J."/>
            <person name="Gunkel S."/>
            <person name="Lesny P."/>
            <person name="Martin S."/>
            <person name="Oeyen J.P."/>
            <person name="Petersen M."/>
            <person name="Panagiotis P."/>
            <person name="Wilbrandt J."/>
            <person name="Tanja T."/>
        </authorList>
    </citation>
    <scope>NUCLEOTIDE SEQUENCE</scope>
    <source>
        <strain evidence="8">GBR_01_08_01A</strain>
        <tissue evidence="8">Thorax + abdomen</tissue>
    </source>
</reference>
<organism evidence="8 9">
    <name type="scientific">Odynerus spinipes</name>
    <dbReference type="NCBI Taxonomy" id="1348599"/>
    <lineage>
        <taxon>Eukaryota</taxon>
        <taxon>Metazoa</taxon>
        <taxon>Ecdysozoa</taxon>
        <taxon>Arthropoda</taxon>
        <taxon>Hexapoda</taxon>
        <taxon>Insecta</taxon>
        <taxon>Pterygota</taxon>
        <taxon>Neoptera</taxon>
        <taxon>Endopterygota</taxon>
        <taxon>Hymenoptera</taxon>
        <taxon>Apocrita</taxon>
        <taxon>Aculeata</taxon>
        <taxon>Vespoidea</taxon>
        <taxon>Vespidae</taxon>
        <taxon>Eumeninae</taxon>
        <taxon>Odynerus</taxon>
    </lineage>
</organism>
<feature type="signal peptide" evidence="6">
    <location>
        <begin position="1"/>
        <end position="18"/>
    </location>
</feature>
<name>A0AAD9VIR1_9HYME</name>
<dbReference type="EMBL" id="JAIFRP010004408">
    <property type="protein sequence ID" value="KAK2576109.1"/>
    <property type="molecule type" value="Genomic_DNA"/>
</dbReference>
<dbReference type="SUPFAM" id="SSF57625">
    <property type="entry name" value="Invertebrate chitin-binding proteins"/>
    <property type="match status" value="2"/>
</dbReference>
<comment type="caution">
    <text evidence="8">The sequence shown here is derived from an EMBL/GenBank/DDBJ whole genome shotgun (WGS) entry which is preliminary data.</text>
</comment>
<keyword evidence="2 6" id="KW-0732">Signal</keyword>
<gene>
    <name evidence="8" type="ORF">KPH14_007443</name>
</gene>
<dbReference type="PANTHER" id="PTHR23301">
    <property type="entry name" value="CHITIN BINDING PERITROPHIN-A"/>
    <property type="match status" value="1"/>
</dbReference>
<dbReference type="PROSITE" id="PS50940">
    <property type="entry name" value="CHIT_BIND_II"/>
    <property type="match status" value="2"/>
</dbReference>
<dbReference type="AlphaFoldDB" id="A0AAD9VIR1"/>
<keyword evidence="4" id="KW-1015">Disulfide bond</keyword>
<evidence type="ECO:0000256" key="4">
    <source>
        <dbReference type="ARBA" id="ARBA00023157"/>
    </source>
</evidence>
<feature type="chain" id="PRO_5042179912" description="Chitin-binding type-2 domain-containing protein" evidence="6">
    <location>
        <begin position="19"/>
        <end position="157"/>
    </location>
</feature>
<dbReference type="PANTHER" id="PTHR23301:SF0">
    <property type="entry name" value="CHITIN-BINDING TYPE-2 DOMAIN-CONTAINING PROTEIN-RELATED"/>
    <property type="match status" value="1"/>
</dbReference>
<dbReference type="Pfam" id="PF01607">
    <property type="entry name" value="CBM_14"/>
    <property type="match status" value="2"/>
</dbReference>
<keyword evidence="5" id="KW-0325">Glycoprotein</keyword>
<keyword evidence="3" id="KW-0677">Repeat</keyword>
<evidence type="ECO:0000256" key="2">
    <source>
        <dbReference type="ARBA" id="ARBA00022729"/>
    </source>
</evidence>
<dbReference type="InterPro" id="IPR051940">
    <property type="entry name" value="Chitin_bind-dev_reg"/>
</dbReference>
<keyword evidence="9" id="KW-1185">Reference proteome</keyword>
<evidence type="ECO:0000256" key="1">
    <source>
        <dbReference type="ARBA" id="ARBA00022669"/>
    </source>
</evidence>
<dbReference type="SMART" id="SM00494">
    <property type="entry name" value="ChtBD2"/>
    <property type="match status" value="2"/>
</dbReference>
<dbReference type="InterPro" id="IPR036508">
    <property type="entry name" value="Chitin-bd_dom_sf"/>
</dbReference>
<evidence type="ECO:0000313" key="8">
    <source>
        <dbReference type="EMBL" id="KAK2576109.1"/>
    </source>
</evidence>
<dbReference type="Gene3D" id="2.170.140.10">
    <property type="entry name" value="Chitin binding domain"/>
    <property type="match status" value="2"/>
</dbReference>
<keyword evidence="1" id="KW-0147">Chitin-binding</keyword>
<feature type="domain" description="Chitin-binding type-2" evidence="7">
    <location>
        <begin position="29"/>
        <end position="94"/>
    </location>
</feature>